<proteinExistence type="predicted"/>
<dbReference type="Proteomes" id="UP000036681">
    <property type="component" value="Unplaced"/>
</dbReference>
<keyword evidence="1" id="KW-1185">Reference proteome</keyword>
<dbReference type="AlphaFoldDB" id="A0A0M3IFG6"/>
<evidence type="ECO:0000313" key="2">
    <source>
        <dbReference type="WBParaSite" id="ALUE_0001695301-mRNA-1"/>
    </source>
</evidence>
<dbReference type="WBParaSite" id="ALUE_0001695301-mRNA-1">
    <property type="protein sequence ID" value="ALUE_0001695301-mRNA-1"/>
    <property type="gene ID" value="ALUE_0001695301"/>
</dbReference>
<sequence length="38" mass="4373">MPPFGHIQPHGSITTSRLAQLPLYQVCMYDFLQQLEVL</sequence>
<organism evidence="1 2">
    <name type="scientific">Ascaris lumbricoides</name>
    <name type="common">Giant roundworm</name>
    <dbReference type="NCBI Taxonomy" id="6252"/>
    <lineage>
        <taxon>Eukaryota</taxon>
        <taxon>Metazoa</taxon>
        <taxon>Ecdysozoa</taxon>
        <taxon>Nematoda</taxon>
        <taxon>Chromadorea</taxon>
        <taxon>Rhabditida</taxon>
        <taxon>Spirurina</taxon>
        <taxon>Ascaridomorpha</taxon>
        <taxon>Ascaridoidea</taxon>
        <taxon>Ascarididae</taxon>
        <taxon>Ascaris</taxon>
    </lineage>
</organism>
<accession>A0A0M3IFG6</accession>
<evidence type="ECO:0000313" key="1">
    <source>
        <dbReference type="Proteomes" id="UP000036681"/>
    </source>
</evidence>
<reference evidence="2" key="1">
    <citation type="submission" date="2017-02" db="UniProtKB">
        <authorList>
            <consortium name="WormBaseParasite"/>
        </authorList>
    </citation>
    <scope>IDENTIFICATION</scope>
</reference>
<name>A0A0M3IFG6_ASCLU</name>
<protein>
    <submittedName>
        <fullName evidence="2">Uncharacterized protein</fullName>
    </submittedName>
</protein>